<evidence type="ECO:0000256" key="8">
    <source>
        <dbReference type="SAM" id="Phobius"/>
    </source>
</evidence>
<dbReference type="InterPro" id="IPR017452">
    <property type="entry name" value="GPCR_Rhodpsn_7TM"/>
</dbReference>
<comment type="caution">
    <text evidence="11">The sequence shown here is derived from an EMBL/GenBank/DDBJ whole genome shotgun (WGS) entry which is preliminary data.</text>
</comment>
<name>A0A815MDT7_ADIRI</name>
<evidence type="ECO:0000256" key="5">
    <source>
        <dbReference type="ARBA" id="ARBA00023136"/>
    </source>
</evidence>
<dbReference type="PROSITE" id="PS50262">
    <property type="entry name" value="G_PROTEIN_RECEP_F1_2"/>
    <property type="match status" value="1"/>
</dbReference>
<reference evidence="11" key="1">
    <citation type="submission" date="2021-02" db="EMBL/GenBank/DDBJ databases">
        <authorList>
            <person name="Nowell W R."/>
        </authorList>
    </citation>
    <scope>NUCLEOTIDE SEQUENCE</scope>
</reference>
<evidence type="ECO:0000259" key="9">
    <source>
        <dbReference type="PROSITE" id="PS50262"/>
    </source>
</evidence>
<dbReference type="PANTHER" id="PTHR24243">
    <property type="entry name" value="G-PROTEIN COUPLED RECEPTOR"/>
    <property type="match status" value="1"/>
</dbReference>
<keyword evidence="3 8" id="KW-1133">Transmembrane helix</keyword>
<evidence type="ECO:0000256" key="1">
    <source>
        <dbReference type="ARBA" id="ARBA00004141"/>
    </source>
</evidence>
<proteinExistence type="predicted"/>
<feature type="transmembrane region" description="Helical" evidence="8">
    <location>
        <begin position="154"/>
        <end position="179"/>
    </location>
</feature>
<keyword evidence="12" id="KW-1185">Reference proteome</keyword>
<evidence type="ECO:0000313" key="11">
    <source>
        <dbReference type="EMBL" id="CAF1416837.1"/>
    </source>
</evidence>
<accession>A0A815MDT7</accession>
<dbReference type="Proteomes" id="UP000663828">
    <property type="component" value="Unassembled WGS sequence"/>
</dbReference>
<dbReference type="Gene3D" id="1.20.1070.10">
    <property type="entry name" value="Rhodopsin 7-helix transmembrane proteins"/>
    <property type="match status" value="1"/>
</dbReference>
<evidence type="ECO:0000313" key="13">
    <source>
        <dbReference type="Proteomes" id="UP000663852"/>
    </source>
</evidence>
<organism evidence="11 13">
    <name type="scientific">Adineta ricciae</name>
    <name type="common">Rotifer</name>
    <dbReference type="NCBI Taxonomy" id="249248"/>
    <lineage>
        <taxon>Eukaryota</taxon>
        <taxon>Metazoa</taxon>
        <taxon>Spiralia</taxon>
        <taxon>Gnathifera</taxon>
        <taxon>Rotifera</taxon>
        <taxon>Eurotatoria</taxon>
        <taxon>Bdelloidea</taxon>
        <taxon>Adinetida</taxon>
        <taxon>Adinetidae</taxon>
        <taxon>Adineta</taxon>
    </lineage>
</organism>
<keyword evidence="7" id="KW-0807">Transducer</keyword>
<dbReference type="GO" id="GO:0004930">
    <property type="term" value="F:G protein-coupled receptor activity"/>
    <property type="evidence" value="ECO:0007669"/>
    <property type="project" value="UniProtKB-KW"/>
</dbReference>
<dbReference type="Proteomes" id="UP000663852">
    <property type="component" value="Unassembled WGS sequence"/>
</dbReference>
<dbReference type="EMBL" id="CAJNOR010003189">
    <property type="protein sequence ID" value="CAF1387694.1"/>
    <property type="molecule type" value="Genomic_DNA"/>
</dbReference>
<dbReference type="GO" id="GO:0005886">
    <property type="term" value="C:plasma membrane"/>
    <property type="evidence" value="ECO:0007669"/>
    <property type="project" value="TreeGrafter"/>
</dbReference>
<evidence type="ECO:0000256" key="7">
    <source>
        <dbReference type="ARBA" id="ARBA00023224"/>
    </source>
</evidence>
<keyword evidence="6" id="KW-0675">Receptor</keyword>
<evidence type="ECO:0000256" key="3">
    <source>
        <dbReference type="ARBA" id="ARBA00022989"/>
    </source>
</evidence>
<dbReference type="AlphaFoldDB" id="A0A815MDT7"/>
<dbReference type="PANTHER" id="PTHR24243:SF208">
    <property type="entry name" value="PYROKININ-1 RECEPTOR"/>
    <property type="match status" value="1"/>
</dbReference>
<evidence type="ECO:0000256" key="4">
    <source>
        <dbReference type="ARBA" id="ARBA00023040"/>
    </source>
</evidence>
<gene>
    <name evidence="11" type="ORF">EDS130_LOCUS37155</name>
    <name evidence="10" type="ORF">XAT740_LOCUS33429</name>
</gene>
<keyword evidence="2 8" id="KW-0812">Transmembrane</keyword>
<protein>
    <recommendedName>
        <fullName evidence="9">G-protein coupled receptors family 1 profile domain-containing protein</fullName>
    </recommendedName>
</protein>
<evidence type="ECO:0000313" key="12">
    <source>
        <dbReference type="Proteomes" id="UP000663828"/>
    </source>
</evidence>
<feature type="transmembrane region" description="Helical" evidence="8">
    <location>
        <begin position="111"/>
        <end position="134"/>
    </location>
</feature>
<feature type="transmembrane region" description="Helical" evidence="8">
    <location>
        <begin position="204"/>
        <end position="227"/>
    </location>
</feature>
<evidence type="ECO:0000313" key="10">
    <source>
        <dbReference type="EMBL" id="CAF1387694.1"/>
    </source>
</evidence>
<feature type="transmembrane region" description="Helical" evidence="8">
    <location>
        <begin position="30"/>
        <end position="53"/>
    </location>
</feature>
<comment type="subcellular location">
    <subcellularLocation>
        <location evidence="1">Membrane</location>
        <topology evidence="1">Multi-pass membrane protein</topology>
    </subcellularLocation>
</comment>
<keyword evidence="5 8" id="KW-0472">Membrane</keyword>
<sequence>MSGIFFLGTTGSLLNIILFSRRKLRQTSCCIYFLAASFSSLLSLLFGLIPTFYLLNNVYPGNYSVVFCKMQSYVTHTSLQMTRAFLALACFDRYTLSLGNTYLQRFATVTVACRCIPIVILSCYLIAIHLVIYLDVVNSSCGIRYAPALIYNSVYSITTISVTLPLFMFTFSLLTLMNLKRRQKQRQQMNTGLIHRDIIRDRKVFFTLSVQLILYFISTALYAPNIIYTTITQNMPKSSDQQAIGVFINRIALLLIYIYPGLSFSAFTLSSGTFRRELINLWRSLPIHCVRGATVTPHTTTNRRTLNLTNNQT</sequence>
<feature type="domain" description="G-protein coupled receptors family 1 profile" evidence="9">
    <location>
        <begin position="11"/>
        <end position="267"/>
    </location>
</feature>
<keyword evidence="4" id="KW-0297">G-protein coupled receptor</keyword>
<dbReference type="SUPFAM" id="SSF81321">
    <property type="entry name" value="Family A G protein-coupled receptor-like"/>
    <property type="match status" value="1"/>
</dbReference>
<dbReference type="EMBL" id="CAJNOJ010000360">
    <property type="protein sequence ID" value="CAF1416837.1"/>
    <property type="molecule type" value="Genomic_DNA"/>
</dbReference>
<evidence type="ECO:0000256" key="6">
    <source>
        <dbReference type="ARBA" id="ARBA00023170"/>
    </source>
</evidence>
<feature type="transmembrane region" description="Helical" evidence="8">
    <location>
        <begin position="247"/>
        <end position="269"/>
    </location>
</feature>
<evidence type="ECO:0000256" key="2">
    <source>
        <dbReference type="ARBA" id="ARBA00022692"/>
    </source>
</evidence>